<gene>
    <name evidence="2" type="ORF">BN1356_01582</name>
</gene>
<accession>A0A0E3WFC0</accession>
<dbReference type="AlphaFoldDB" id="A0A0E3WFC0"/>
<evidence type="ECO:0000313" key="3">
    <source>
        <dbReference type="Proteomes" id="UP000198604"/>
    </source>
</evidence>
<evidence type="ECO:0000259" key="1">
    <source>
        <dbReference type="Pfam" id="PF13472"/>
    </source>
</evidence>
<dbReference type="Gene3D" id="3.40.50.1110">
    <property type="entry name" value="SGNH hydrolase"/>
    <property type="match status" value="1"/>
</dbReference>
<dbReference type="Pfam" id="PF13472">
    <property type="entry name" value="Lipase_GDSL_2"/>
    <property type="match status" value="1"/>
</dbReference>
<dbReference type="PANTHER" id="PTHR30383:SF27">
    <property type="entry name" value="SPORE GERMINATION LIPASE LIPC"/>
    <property type="match status" value="1"/>
</dbReference>
<protein>
    <submittedName>
        <fullName evidence="2">Lysophospholipase L1</fullName>
    </submittedName>
</protein>
<evidence type="ECO:0000313" key="2">
    <source>
        <dbReference type="EMBL" id="CQR25241.1"/>
    </source>
</evidence>
<proteinExistence type="predicted"/>
<keyword evidence="3" id="KW-1185">Reference proteome</keyword>
<dbReference type="InterPro" id="IPR013830">
    <property type="entry name" value="SGNH_hydro"/>
</dbReference>
<dbReference type="InterPro" id="IPR036514">
    <property type="entry name" value="SGNH_hydro_sf"/>
</dbReference>
<dbReference type="CDD" id="cd04506">
    <property type="entry name" value="SGNH_hydrolase_YpmR_like"/>
    <property type="match status" value="1"/>
</dbReference>
<feature type="domain" description="SGNH hydrolase-type esterase" evidence="1">
    <location>
        <begin position="52"/>
        <end position="262"/>
    </location>
</feature>
<dbReference type="EMBL" id="CTEN01000003">
    <property type="protein sequence ID" value="CQR25241.1"/>
    <property type="molecule type" value="Genomic_DNA"/>
</dbReference>
<dbReference type="RefSeq" id="WP_093650805.1">
    <property type="nucleotide sequence ID" value="NZ_CTEN01000003.1"/>
</dbReference>
<reference evidence="3" key="1">
    <citation type="submission" date="2015-03" db="EMBL/GenBank/DDBJ databases">
        <authorList>
            <person name="Urmite Genomes"/>
        </authorList>
    </citation>
    <scope>NUCLEOTIDE SEQUENCE [LARGE SCALE GENOMIC DNA]</scope>
    <source>
        <strain evidence="3">FF10</strain>
    </source>
</reference>
<dbReference type="PANTHER" id="PTHR30383">
    <property type="entry name" value="THIOESTERASE 1/PROTEASE 1/LYSOPHOSPHOLIPASE L1"/>
    <property type="match status" value="1"/>
</dbReference>
<name>A0A0E3WFC0_9STRE</name>
<organism evidence="2 3">
    <name type="scientific">Streptococcus varani</name>
    <dbReference type="NCBI Taxonomy" id="1608583"/>
    <lineage>
        <taxon>Bacteria</taxon>
        <taxon>Bacillati</taxon>
        <taxon>Bacillota</taxon>
        <taxon>Bacilli</taxon>
        <taxon>Lactobacillales</taxon>
        <taxon>Streptococcaceae</taxon>
        <taxon>Streptococcus</taxon>
    </lineage>
</organism>
<dbReference type="SUPFAM" id="SSF52266">
    <property type="entry name" value="SGNH hydrolase"/>
    <property type="match status" value="1"/>
</dbReference>
<sequence length="280" mass="31737">MNSRKLLQGLVFFFISLLGFLLLFHLLVVPAKPILTRADYKKNKIEQFFYVALGDSLTQGVGDATNQGGFVPLVAQSLTNDEGVLVEAQNFGVAGNTSNQILKRMKETSEISDALEKADLMTLTVGGNDLRKVILDNITNLKISTFKKPSKDYSKRLLEIIKLARKKNPDLPIYVLGIYNPFYLNFPEMTDMQIIVDNWNQTTENTIADLHNVYFVPINDLLYQGIDGEKGIIQVIGDETKIINNALYQEDNFHPNNTGYEIMKRAVLEKIRETKDNWKN</sequence>
<dbReference type="STRING" id="1608583.BN1356_01582"/>
<dbReference type="Proteomes" id="UP000198604">
    <property type="component" value="Unassembled WGS sequence"/>
</dbReference>
<dbReference type="OrthoDB" id="252349at2"/>
<dbReference type="GO" id="GO:0004622">
    <property type="term" value="F:phosphatidylcholine lysophospholipase activity"/>
    <property type="evidence" value="ECO:0007669"/>
    <property type="project" value="TreeGrafter"/>
</dbReference>
<dbReference type="InterPro" id="IPR051532">
    <property type="entry name" value="Ester_Hydrolysis_Enzymes"/>
</dbReference>